<protein>
    <submittedName>
        <fullName evidence="1">Uncharacterized protein</fullName>
    </submittedName>
</protein>
<name>A0A645BHS1_9ZZZZ</name>
<comment type="caution">
    <text evidence="1">The sequence shown here is derived from an EMBL/GenBank/DDBJ whole genome shotgun (WGS) entry which is preliminary data.</text>
</comment>
<accession>A0A645BHS1</accession>
<evidence type="ECO:0000313" key="1">
    <source>
        <dbReference type="EMBL" id="MPM64111.1"/>
    </source>
</evidence>
<proteinExistence type="predicted"/>
<organism evidence="1">
    <name type="scientific">bioreactor metagenome</name>
    <dbReference type="NCBI Taxonomy" id="1076179"/>
    <lineage>
        <taxon>unclassified sequences</taxon>
        <taxon>metagenomes</taxon>
        <taxon>ecological metagenomes</taxon>
    </lineage>
</organism>
<dbReference type="AlphaFoldDB" id="A0A645BHS1"/>
<dbReference type="EMBL" id="VSSQ01019775">
    <property type="protein sequence ID" value="MPM64111.1"/>
    <property type="molecule type" value="Genomic_DNA"/>
</dbReference>
<gene>
    <name evidence="1" type="ORF">SDC9_110997</name>
</gene>
<sequence>MRFDLLITRLFLIIRPGRTGDINNKINTGLQIFPGNIQGIAVTPHILADFQTDSVCPAVFMKKKR</sequence>
<reference evidence="1" key="1">
    <citation type="submission" date="2019-08" db="EMBL/GenBank/DDBJ databases">
        <authorList>
            <person name="Kucharzyk K."/>
            <person name="Murdoch R.W."/>
            <person name="Higgins S."/>
            <person name="Loffler F."/>
        </authorList>
    </citation>
    <scope>NUCLEOTIDE SEQUENCE</scope>
</reference>